<evidence type="ECO:0000313" key="2">
    <source>
        <dbReference type="Proteomes" id="UP001529510"/>
    </source>
</evidence>
<gene>
    <name evidence="1" type="ORF">M9458_005834</name>
</gene>
<organism evidence="1 2">
    <name type="scientific">Cirrhinus mrigala</name>
    <name type="common">Mrigala</name>
    <dbReference type="NCBI Taxonomy" id="683832"/>
    <lineage>
        <taxon>Eukaryota</taxon>
        <taxon>Metazoa</taxon>
        <taxon>Chordata</taxon>
        <taxon>Craniata</taxon>
        <taxon>Vertebrata</taxon>
        <taxon>Euteleostomi</taxon>
        <taxon>Actinopterygii</taxon>
        <taxon>Neopterygii</taxon>
        <taxon>Teleostei</taxon>
        <taxon>Ostariophysi</taxon>
        <taxon>Cypriniformes</taxon>
        <taxon>Cyprinidae</taxon>
        <taxon>Labeoninae</taxon>
        <taxon>Labeonini</taxon>
        <taxon>Cirrhinus</taxon>
    </lineage>
</organism>
<accession>A0ABD0RFH7</accession>
<feature type="non-terminal residue" evidence="1">
    <location>
        <position position="1"/>
    </location>
</feature>
<evidence type="ECO:0000313" key="1">
    <source>
        <dbReference type="EMBL" id="KAL0197294.1"/>
    </source>
</evidence>
<proteinExistence type="predicted"/>
<comment type="caution">
    <text evidence="1">The sequence shown here is derived from an EMBL/GenBank/DDBJ whole genome shotgun (WGS) entry which is preliminary data.</text>
</comment>
<dbReference type="Proteomes" id="UP001529510">
    <property type="component" value="Unassembled WGS sequence"/>
</dbReference>
<dbReference type="AlphaFoldDB" id="A0ABD0RFH7"/>
<sequence>KIVHGGWLRGHGQLRPRCNGPHFQSLAGPRSGHRTGAAIAEVTVLSLVLLDEVVDGANPMSATPVPAVTVGPATTSSSSSPTQPAVGVHFLSALALPAIVDAGSAALHLAVQVADVPEHLLIAAPWLRVAGEGAVVGEVT</sequence>
<name>A0ABD0RFH7_CIRMR</name>
<protein>
    <submittedName>
        <fullName evidence="1">Uncharacterized protein</fullName>
    </submittedName>
</protein>
<dbReference type="EMBL" id="JAMKFB020000003">
    <property type="protein sequence ID" value="KAL0197294.1"/>
    <property type="molecule type" value="Genomic_DNA"/>
</dbReference>
<keyword evidence="2" id="KW-1185">Reference proteome</keyword>
<feature type="non-terminal residue" evidence="1">
    <location>
        <position position="140"/>
    </location>
</feature>
<reference evidence="1 2" key="1">
    <citation type="submission" date="2024-05" db="EMBL/GenBank/DDBJ databases">
        <title>Genome sequencing and assembly of Indian major carp, Cirrhinus mrigala (Hamilton, 1822).</title>
        <authorList>
            <person name="Mohindra V."/>
            <person name="Chowdhury L.M."/>
            <person name="Lal K."/>
            <person name="Jena J.K."/>
        </authorList>
    </citation>
    <scope>NUCLEOTIDE SEQUENCE [LARGE SCALE GENOMIC DNA]</scope>
    <source>
        <strain evidence="1">CM1030</strain>
        <tissue evidence="1">Blood</tissue>
    </source>
</reference>